<dbReference type="Proteomes" id="UP000807769">
    <property type="component" value="Unassembled WGS sequence"/>
</dbReference>
<proteinExistence type="predicted"/>
<sequence>AYEPHVIFKKEGSPWCQLNPSQESVLGNKADCLYEMYLSSMLFYILADHFLVHQSHPYEEEARKLERKSNRKIYQDFKEEVCLRSYLKRHYDSGTSHGYNIQEGCKKIRGVSRKLLLWRVSWCLRTFNARV</sequence>
<dbReference type="AlphaFoldDB" id="A0A9P7DNB4"/>
<dbReference type="Pfam" id="PF13896">
    <property type="entry name" value="Glyco_transf_49"/>
    <property type="match status" value="1"/>
</dbReference>
<protein>
    <submittedName>
        <fullName evidence="1">Uncharacterized protein</fullName>
    </submittedName>
</protein>
<feature type="non-terminal residue" evidence="1">
    <location>
        <position position="1"/>
    </location>
</feature>
<organism evidence="1 2">
    <name type="scientific">Suillus subaureus</name>
    <dbReference type="NCBI Taxonomy" id="48587"/>
    <lineage>
        <taxon>Eukaryota</taxon>
        <taxon>Fungi</taxon>
        <taxon>Dikarya</taxon>
        <taxon>Basidiomycota</taxon>
        <taxon>Agaricomycotina</taxon>
        <taxon>Agaricomycetes</taxon>
        <taxon>Agaricomycetidae</taxon>
        <taxon>Boletales</taxon>
        <taxon>Suillineae</taxon>
        <taxon>Suillaceae</taxon>
        <taxon>Suillus</taxon>
    </lineage>
</organism>
<dbReference type="EMBL" id="JABBWG010000158">
    <property type="protein sequence ID" value="KAG1799076.1"/>
    <property type="molecule type" value="Genomic_DNA"/>
</dbReference>
<evidence type="ECO:0000313" key="1">
    <source>
        <dbReference type="EMBL" id="KAG1799076.1"/>
    </source>
</evidence>
<dbReference type="OrthoDB" id="2686359at2759"/>
<keyword evidence="2" id="KW-1185">Reference proteome</keyword>
<name>A0A9P7DNB4_9AGAM</name>
<dbReference type="GeneID" id="64626049"/>
<gene>
    <name evidence="1" type="ORF">BJ212DRAFT_1288465</name>
</gene>
<comment type="caution">
    <text evidence="1">The sequence shown here is derived from an EMBL/GenBank/DDBJ whole genome shotgun (WGS) entry which is preliminary data.</text>
</comment>
<accession>A0A9P7DNB4</accession>
<dbReference type="RefSeq" id="XP_041185670.1">
    <property type="nucleotide sequence ID" value="XM_041332032.1"/>
</dbReference>
<reference evidence="1" key="1">
    <citation type="journal article" date="2020" name="New Phytol.">
        <title>Comparative genomics reveals dynamic genome evolution in host specialist ectomycorrhizal fungi.</title>
        <authorList>
            <person name="Lofgren L.A."/>
            <person name="Nguyen N.H."/>
            <person name="Vilgalys R."/>
            <person name="Ruytinx J."/>
            <person name="Liao H.L."/>
            <person name="Branco S."/>
            <person name="Kuo A."/>
            <person name="LaButti K."/>
            <person name="Lipzen A."/>
            <person name="Andreopoulos W."/>
            <person name="Pangilinan J."/>
            <person name="Riley R."/>
            <person name="Hundley H."/>
            <person name="Na H."/>
            <person name="Barry K."/>
            <person name="Grigoriev I.V."/>
            <person name="Stajich J.E."/>
            <person name="Kennedy P.G."/>
        </authorList>
    </citation>
    <scope>NUCLEOTIDE SEQUENCE</scope>
    <source>
        <strain evidence="1">MN1</strain>
    </source>
</reference>
<evidence type="ECO:0000313" key="2">
    <source>
        <dbReference type="Proteomes" id="UP000807769"/>
    </source>
</evidence>